<evidence type="ECO:0000313" key="2">
    <source>
        <dbReference type="EMBL" id="KAF3544071.1"/>
    </source>
</evidence>
<protein>
    <submittedName>
        <fullName evidence="2">Uncharacterized protein</fullName>
    </submittedName>
</protein>
<name>A0ABQ7BW49_BRACR</name>
<feature type="region of interest" description="Disordered" evidence="1">
    <location>
        <begin position="214"/>
        <end position="246"/>
    </location>
</feature>
<dbReference type="Proteomes" id="UP000266723">
    <property type="component" value="Unassembled WGS sequence"/>
</dbReference>
<reference evidence="2 3" key="1">
    <citation type="journal article" date="2020" name="BMC Genomics">
        <title>Intraspecific diversification of the crop wild relative Brassica cretica Lam. using demographic model selection.</title>
        <authorList>
            <person name="Kioukis A."/>
            <person name="Michalopoulou V.A."/>
            <person name="Briers L."/>
            <person name="Pirintsos S."/>
            <person name="Studholme D.J."/>
            <person name="Pavlidis P."/>
            <person name="Sarris P.F."/>
        </authorList>
    </citation>
    <scope>NUCLEOTIDE SEQUENCE [LARGE SCALE GENOMIC DNA]</scope>
    <source>
        <strain evidence="3">cv. PFS-1207/04</strain>
    </source>
</reference>
<sequence length="295" mass="32905">MAGLESRGATSTGHVDKPTTGSVLDPSPCSYMTNREKQSLVVENQSSKGILSVKRLLFKNRDSAPASEGGNSPEIELWLRSTVEPSGNEMAVALEIEVKLFHCRNIDEVVEPKSELGMAPVNWFMLRSMYVSSVNGAKALIVPCIEFEERDKYRRVVGKAGGSWPEIWFSFRSKWNKGLETGLRSRVWRYERDETELGRGPVKRFLVIEMTRRRGRESNRGGRGPGADTAVRSASETREGGTRVSGVVKSQVGKKAEPGVSVMEFLMDWSAARSGGDSEQKMEWTRVSMRRKKVL</sequence>
<proteinExistence type="predicted"/>
<keyword evidence="3" id="KW-1185">Reference proteome</keyword>
<organism evidence="2 3">
    <name type="scientific">Brassica cretica</name>
    <name type="common">Mustard</name>
    <dbReference type="NCBI Taxonomy" id="69181"/>
    <lineage>
        <taxon>Eukaryota</taxon>
        <taxon>Viridiplantae</taxon>
        <taxon>Streptophyta</taxon>
        <taxon>Embryophyta</taxon>
        <taxon>Tracheophyta</taxon>
        <taxon>Spermatophyta</taxon>
        <taxon>Magnoliopsida</taxon>
        <taxon>eudicotyledons</taxon>
        <taxon>Gunneridae</taxon>
        <taxon>Pentapetalae</taxon>
        <taxon>rosids</taxon>
        <taxon>malvids</taxon>
        <taxon>Brassicales</taxon>
        <taxon>Brassicaceae</taxon>
        <taxon>Brassiceae</taxon>
        <taxon>Brassica</taxon>
    </lineage>
</organism>
<gene>
    <name evidence="2" type="ORF">DY000_02004462</name>
</gene>
<feature type="region of interest" description="Disordered" evidence="1">
    <location>
        <begin position="1"/>
        <end position="30"/>
    </location>
</feature>
<evidence type="ECO:0000313" key="3">
    <source>
        <dbReference type="Proteomes" id="UP000266723"/>
    </source>
</evidence>
<evidence type="ECO:0000256" key="1">
    <source>
        <dbReference type="SAM" id="MobiDB-lite"/>
    </source>
</evidence>
<accession>A0ABQ7BW49</accession>
<dbReference type="EMBL" id="QGKV02000832">
    <property type="protein sequence ID" value="KAF3544071.1"/>
    <property type="molecule type" value="Genomic_DNA"/>
</dbReference>
<comment type="caution">
    <text evidence="2">The sequence shown here is derived from an EMBL/GenBank/DDBJ whole genome shotgun (WGS) entry which is preliminary data.</text>
</comment>